<dbReference type="KEGG" id="hel:HELO_4197D"/>
<proteinExistence type="predicted"/>
<dbReference type="EMBL" id="FN869568">
    <property type="protein sequence ID" value="SJK83889.1"/>
    <property type="molecule type" value="Genomic_DNA"/>
</dbReference>
<sequence length="63" mass="6777">MAMHTTTTTPCRVYLHPAAVFGPISLRAIEHVTGRKAVIDDTGWKVQLIPRAAHAQQKQGGAA</sequence>
<reference evidence="2" key="1">
    <citation type="journal article" date="2011" name="Environ. Microbiol.">
        <title>A blueprint of ectoine metabolism from the genome of the industrial producer Halomonas elongata DSM 2581(T).</title>
        <authorList>
            <person name="Schwibbert K."/>
            <person name="Marin-Sanguino A."/>
            <person name="Bagyan I."/>
            <person name="Heidrich G."/>
            <person name="Lentzen G."/>
            <person name="Seitz H."/>
            <person name="Rampp M."/>
            <person name="Schuster S.C."/>
            <person name="Klenk H.P."/>
            <person name="Pfeiffer F."/>
            <person name="Oesterhelt D."/>
            <person name="Kunte H.J."/>
        </authorList>
    </citation>
    <scope>NUCLEOTIDE SEQUENCE [LARGE SCALE GENOMIC DNA]</scope>
    <source>
        <strain evidence="2">ATCC 33173 / DSM 2581 / NBRC 15536 / NCIMB 2198 / 1H9</strain>
    </source>
</reference>
<protein>
    <submittedName>
        <fullName evidence="1">Uncharacterized protein</fullName>
    </submittedName>
</protein>
<evidence type="ECO:0000313" key="2">
    <source>
        <dbReference type="Proteomes" id="UP000008707"/>
    </source>
</evidence>
<name>A0A1R4A4Q0_HALED</name>
<dbReference type="Proteomes" id="UP000008707">
    <property type="component" value="Chromosome"/>
</dbReference>
<dbReference type="AlphaFoldDB" id="A0A1R4A4Q0"/>
<organism evidence="1 2">
    <name type="scientific">Halomonas elongata (strain ATCC 33173 / DSM 2581 / NBRC 15536 / NCIMB 2198 / 1H9)</name>
    <dbReference type="NCBI Taxonomy" id="768066"/>
    <lineage>
        <taxon>Bacteria</taxon>
        <taxon>Pseudomonadati</taxon>
        <taxon>Pseudomonadota</taxon>
        <taxon>Gammaproteobacteria</taxon>
        <taxon>Oceanospirillales</taxon>
        <taxon>Halomonadaceae</taxon>
        <taxon>Halomonas</taxon>
    </lineage>
</organism>
<gene>
    <name evidence="1" type="ORF">HELO_4197D</name>
</gene>
<evidence type="ECO:0000313" key="1">
    <source>
        <dbReference type="EMBL" id="SJK83889.1"/>
    </source>
</evidence>
<accession>A0A1R4A4Q0</accession>